<feature type="domain" description="Doubled CXXCH motif" evidence="3">
    <location>
        <begin position="316"/>
        <end position="342"/>
    </location>
</feature>
<accession>A0A9X2XT07</accession>
<keyword evidence="6" id="KW-1185">Reference proteome</keyword>
<dbReference type="InterPro" id="IPR019734">
    <property type="entry name" value="TPR_rpt"/>
</dbReference>
<dbReference type="AlphaFoldDB" id="A0A9X2XT07"/>
<feature type="repeat" description="TPR" evidence="2">
    <location>
        <begin position="664"/>
        <end position="697"/>
    </location>
</feature>
<gene>
    <name evidence="5" type="ORF">OCK74_05845</name>
</gene>
<name>A0A9X2XT07_9BACT</name>
<dbReference type="PANTHER" id="PTHR35038:SF8">
    <property type="entry name" value="C-TYPE POLYHEME CYTOCHROME OMCC"/>
    <property type="match status" value="1"/>
</dbReference>
<comment type="caution">
    <text evidence="5">The sequence shown here is derived from an EMBL/GenBank/DDBJ whole genome shotgun (WGS) entry which is preliminary data.</text>
</comment>
<dbReference type="InterPro" id="IPR051829">
    <property type="entry name" value="Multiheme_Cytochr_ET"/>
</dbReference>
<evidence type="ECO:0000259" key="4">
    <source>
        <dbReference type="Pfam" id="PF13435"/>
    </source>
</evidence>
<feature type="repeat" description="TPR" evidence="2">
    <location>
        <begin position="596"/>
        <end position="629"/>
    </location>
</feature>
<evidence type="ECO:0000256" key="2">
    <source>
        <dbReference type="PROSITE-ProRule" id="PRU00339"/>
    </source>
</evidence>
<dbReference type="EMBL" id="JAOTIF010000002">
    <property type="protein sequence ID" value="MCU7548629.1"/>
    <property type="molecule type" value="Genomic_DNA"/>
</dbReference>
<dbReference type="RefSeq" id="WP_279296074.1">
    <property type="nucleotide sequence ID" value="NZ_JAOTIF010000002.1"/>
</dbReference>
<dbReference type="Proteomes" id="UP001155483">
    <property type="component" value="Unassembled WGS sequence"/>
</dbReference>
<evidence type="ECO:0000313" key="5">
    <source>
        <dbReference type="EMBL" id="MCU7548629.1"/>
    </source>
</evidence>
<feature type="domain" description="Cytochrome c-552/4" evidence="4">
    <location>
        <begin position="175"/>
        <end position="215"/>
    </location>
</feature>
<dbReference type="SMART" id="SM00028">
    <property type="entry name" value="TPR"/>
    <property type="match status" value="4"/>
</dbReference>
<keyword evidence="2" id="KW-0802">TPR repeat</keyword>
<protein>
    <submittedName>
        <fullName evidence="5">Tetratricopeptide repeat protein</fullName>
    </submittedName>
</protein>
<dbReference type="Gene3D" id="1.10.1130.10">
    <property type="entry name" value="Flavocytochrome C3, Chain A"/>
    <property type="match status" value="2"/>
</dbReference>
<dbReference type="Gene3D" id="1.25.40.10">
    <property type="entry name" value="Tetratricopeptide repeat domain"/>
    <property type="match status" value="1"/>
</dbReference>
<evidence type="ECO:0000259" key="3">
    <source>
        <dbReference type="Pfam" id="PF09699"/>
    </source>
</evidence>
<feature type="repeat" description="TPR" evidence="2">
    <location>
        <begin position="630"/>
        <end position="663"/>
    </location>
</feature>
<dbReference type="InterPro" id="IPR036280">
    <property type="entry name" value="Multihaem_cyt_sf"/>
</dbReference>
<dbReference type="Pfam" id="PF14559">
    <property type="entry name" value="TPR_19"/>
    <property type="match status" value="1"/>
</dbReference>
<dbReference type="SUPFAM" id="SSF48452">
    <property type="entry name" value="TPR-like"/>
    <property type="match status" value="1"/>
</dbReference>
<dbReference type="Pfam" id="PF09699">
    <property type="entry name" value="Paired_CXXCH_1"/>
    <property type="match status" value="1"/>
</dbReference>
<proteinExistence type="predicted"/>
<dbReference type="InterPro" id="IPR023155">
    <property type="entry name" value="Cyt_c-552/4"/>
</dbReference>
<dbReference type="PANTHER" id="PTHR35038">
    <property type="entry name" value="DISSIMILATORY SULFITE REDUCTASE SIRA"/>
    <property type="match status" value="1"/>
</dbReference>
<reference evidence="5" key="1">
    <citation type="submission" date="2022-09" db="EMBL/GenBank/DDBJ databases">
        <authorList>
            <person name="Yuan C."/>
            <person name="Ke Z."/>
        </authorList>
    </citation>
    <scope>NUCLEOTIDE SEQUENCE</scope>
    <source>
        <strain evidence="5">LB-8</strain>
    </source>
</reference>
<sequence length="742" mass="83662">MRFGKITVLTCLIILSIFSFLLIEYCRPKSSEEAILSAANEYVGDQKCQSCHAKEFNDWKTSDHFKAMLPANDSTVLGDFNDKTFTADGVTSRFFKKDGKFFINTEGADGKPHDFEVLYTFGYYPLQQYLISFPGGRMQVPRACWDSKNKKWFHQYAGQTIHSGDWLHWTGGAQNWNTMCATCHSTNLRKNFNLEADSFHTTYSIINVSCESCHGQGKKHIDYINSDDYKEGEKVRGSFLQLAKSASQNQQVNTCAPCHALKADISDQLIASEELMDNYIPQVPSSEQFHADGQVKGEVYIYTSFLQSKMFHRGVTCSNCHNPHSGKTLFASNQLCLQCHSKSYDAPSHHFHETNTKGAECKSCHMPAETFMGNDERHDHSFRVPRPDLSVQYGTPNACNKCHSNKTAQWSAEAIVKWYGPQRKYHFADDLLPGSKLNDQSEAHLTKLLNDTAVPPIIQAAAATHLGGILTAGSANALKRCLLQDNALIRYQALRSLANFPPDQWQSTAMPLLTDKVRAVRIAAADLYLTIPPNEIPEEYQAALSKAKTELEQYLRYQADFSVGNIMIADHYLRLNDYENATRFYLRGLKMDSLMNYARLNLSSAYSAQGKNDQALQVLKAAAATDPSNERVFYNLGLLYNELQQPEEAKKSFGKAVQLKSNNPRLYYNYGLLLFQSGEVKEAENVLLKGLALSPRDADLNYAISFLYIKTGQQEKARKYVLFLKQVAPGRAEYQGIFQMFP</sequence>
<keyword evidence="1" id="KW-0732">Signal</keyword>
<dbReference type="InterPro" id="IPR011989">
    <property type="entry name" value="ARM-like"/>
</dbReference>
<dbReference type="InterPro" id="IPR011990">
    <property type="entry name" value="TPR-like_helical_dom_sf"/>
</dbReference>
<reference evidence="5" key="2">
    <citation type="submission" date="2023-04" db="EMBL/GenBank/DDBJ databases">
        <title>Paracnuella aquatica gen. nov., sp. nov., a member of the family Chitinophagaceae isolated from a hot spring.</title>
        <authorList>
            <person name="Wang C."/>
        </authorList>
    </citation>
    <scope>NUCLEOTIDE SEQUENCE</scope>
    <source>
        <strain evidence="5">LB-8</strain>
    </source>
</reference>
<dbReference type="PROSITE" id="PS50005">
    <property type="entry name" value="TPR"/>
    <property type="match status" value="3"/>
</dbReference>
<dbReference type="Pfam" id="PF13414">
    <property type="entry name" value="TPR_11"/>
    <property type="match status" value="1"/>
</dbReference>
<feature type="domain" description="Cytochrome c-552/4" evidence="4">
    <location>
        <begin position="47"/>
        <end position="69"/>
    </location>
</feature>
<evidence type="ECO:0000313" key="6">
    <source>
        <dbReference type="Proteomes" id="UP001155483"/>
    </source>
</evidence>
<dbReference type="SUPFAM" id="SSF48695">
    <property type="entry name" value="Multiheme cytochromes"/>
    <property type="match status" value="1"/>
</dbReference>
<organism evidence="5 6">
    <name type="scientific">Paraflavisolibacter caeni</name>
    <dbReference type="NCBI Taxonomy" id="2982496"/>
    <lineage>
        <taxon>Bacteria</taxon>
        <taxon>Pseudomonadati</taxon>
        <taxon>Bacteroidota</taxon>
        <taxon>Chitinophagia</taxon>
        <taxon>Chitinophagales</taxon>
        <taxon>Chitinophagaceae</taxon>
        <taxon>Paraflavisolibacter</taxon>
    </lineage>
</organism>
<dbReference type="InterPro" id="IPR010177">
    <property type="entry name" value="Paired_CXXCH_1"/>
</dbReference>
<dbReference type="Pfam" id="PF13435">
    <property type="entry name" value="Cytochrome_C554"/>
    <property type="match status" value="2"/>
</dbReference>
<dbReference type="Gene3D" id="1.25.10.10">
    <property type="entry name" value="Leucine-rich Repeat Variant"/>
    <property type="match status" value="1"/>
</dbReference>
<evidence type="ECO:0000256" key="1">
    <source>
        <dbReference type="ARBA" id="ARBA00022729"/>
    </source>
</evidence>